<dbReference type="Proteomes" id="UP001196509">
    <property type="component" value="Unassembled WGS sequence"/>
</dbReference>
<gene>
    <name evidence="2" type="ORF">K1W69_17000</name>
</gene>
<evidence type="ECO:0000313" key="2">
    <source>
        <dbReference type="EMBL" id="MBW8638897.1"/>
    </source>
</evidence>
<accession>A0AAE2ZSW3</accession>
<organism evidence="2 3">
    <name type="scientific">Flavimaribacter sediminis</name>
    <dbReference type="NCBI Taxonomy" id="2865987"/>
    <lineage>
        <taxon>Bacteria</taxon>
        <taxon>Pseudomonadati</taxon>
        <taxon>Pseudomonadota</taxon>
        <taxon>Alphaproteobacteria</taxon>
        <taxon>Hyphomicrobiales</taxon>
        <taxon>Rhizobiaceae</taxon>
        <taxon>Flavimaribacter</taxon>
    </lineage>
</organism>
<feature type="region of interest" description="Disordered" evidence="1">
    <location>
        <begin position="1"/>
        <end position="27"/>
    </location>
</feature>
<protein>
    <submittedName>
        <fullName evidence="2">Uncharacterized protein</fullName>
    </submittedName>
</protein>
<reference evidence="2" key="1">
    <citation type="submission" date="2021-08" db="EMBL/GenBank/DDBJ databases">
        <title>Hoeflea bacterium WL0058 sp. nov., isolated from the sediment.</title>
        <authorList>
            <person name="Wang L."/>
            <person name="Zhang D."/>
        </authorList>
    </citation>
    <scope>NUCLEOTIDE SEQUENCE</scope>
    <source>
        <strain evidence="2">WL0058</strain>
    </source>
</reference>
<comment type="caution">
    <text evidence="2">The sequence shown here is derived from an EMBL/GenBank/DDBJ whole genome shotgun (WGS) entry which is preliminary data.</text>
</comment>
<proteinExistence type="predicted"/>
<dbReference type="RefSeq" id="WP_220229618.1">
    <property type="nucleotide sequence ID" value="NZ_JAICBX010000003.1"/>
</dbReference>
<keyword evidence="3" id="KW-1185">Reference proteome</keyword>
<evidence type="ECO:0000256" key="1">
    <source>
        <dbReference type="SAM" id="MobiDB-lite"/>
    </source>
</evidence>
<sequence length="109" mass="12584">MSRHSHQLAEALPPALNIASPPARPSAARHYPELVDRLKELGGKLDRSGCSLRDLILWEQNVLPLLSDAERDLLLSRRDDRSGFNPEDLPELRWKNLRRIMMRRKGLRI</sequence>
<dbReference type="AlphaFoldDB" id="A0AAE2ZSW3"/>
<dbReference type="EMBL" id="JAICBX010000003">
    <property type="protein sequence ID" value="MBW8638897.1"/>
    <property type="molecule type" value="Genomic_DNA"/>
</dbReference>
<evidence type="ECO:0000313" key="3">
    <source>
        <dbReference type="Proteomes" id="UP001196509"/>
    </source>
</evidence>
<name>A0AAE2ZSW3_9HYPH</name>